<dbReference type="EMBL" id="LAZR01041117">
    <property type="protein sequence ID" value="KKL12797.1"/>
    <property type="molecule type" value="Genomic_DNA"/>
</dbReference>
<sequence>MKSLLSFVIITILSVSAYAQSDNDYLEIARDVLNTEKKAVIVEVMQLTDTESRPFWDLYNEYQGKLYLVQNKRIAIILDYSENYENLTDEKADQLWLASMAFNKELLKLKSQYYKKFKKILPAGKAARFFQAENKIETMINANLALEIPLIETK</sequence>
<comment type="caution">
    <text evidence="1">The sequence shown here is derived from an EMBL/GenBank/DDBJ whole genome shotgun (WGS) entry which is preliminary data.</text>
</comment>
<reference evidence="1" key="1">
    <citation type="journal article" date="2015" name="Nature">
        <title>Complex archaea that bridge the gap between prokaryotes and eukaryotes.</title>
        <authorList>
            <person name="Spang A."/>
            <person name="Saw J.H."/>
            <person name="Jorgensen S.L."/>
            <person name="Zaremba-Niedzwiedzka K."/>
            <person name="Martijn J."/>
            <person name="Lind A.E."/>
            <person name="van Eijk R."/>
            <person name="Schleper C."/>
            <person name="Guy L."/>
            <person name="Ettema T.J."/>
        </authorList>
    </citation>
    <scope>NUCLEOTIDE SEQUENCE</scope>
</reference>
<dbReference type="AlphaFoldDB" id="A0A0F9BG46"/>
<accession>A0A0F9BG46</accession>
<evidence type="ECO:0000313" key="1">
    <source>
        <dbReference type="EMBL" id="KKL12797.1"/>
    </source>
</evidence>
<gene>
    <name evidence="1" type="ORF">LCGC14_2532170</name>
</gene>
<name>A0A0F9BG46_9ZZZZ</name>
<protein>
    <submittedName>
        <fullName evidence="1">Uncharacterized protein</fullName>
    </submittedName>
</protein>
<organism evidence="1">
    <name type="scientific">marine sediment metagenome</name>
    <dbReference type="NCBI Taxonomy" id="412755"/>
    <lineage>
        <taxon>unclassified sequences</taxon>
        <taxon>metagenomes</taxon>
        <taxon>ecological metagenomes</taxon>
    </lineage>
</organism>
<proteinExistence type="predicted"/>